<reference evidence="2" key="1">
    <citation type="submission" date="2020-12" db="EMBL/GenBank/DDBJ databases">
        <authorList>
            <person name="Iha C."/>
        </authorList>
    </citation>
    <scope>NUCLEOTIDE SEQUENCE</scope>
</reference>
<protein>
    <recommendedName>
        <fullName evidence="4">Metal-dependent protein hydrolase</fullName>
    </recommendedName>
</protein>
<keyword evidence="3" id="KW-1185">Reference proteome</keyword>
<evidence type="ECO:0000313" key="3">
    <source>
        <dbReference type="Proteomes" id="UP000708148"/>
    </source>
</evidence>
<dbReference type="InterPro" id="IPR003226">
    <property type="entry name" value="MYG1_exonuclease"/>
</dbReference>
<accession>A0A8S1IYE0</accession>
<dbReference type="PANTHER" id="PTHR11215">
    <property type="entry name" value="METAL DEPENDENT HYDROLASE - RELATED"/>
    <property type="match status" value="1"/>
</dbReference>
<comment type="similarity">
    <text evidence="1">Belongs to the MYG1 family.</text>
</comment>
<evidence type="ECO:0008006" key="4">
    <source>
        <dbReference type="Google" id="ProtNLM"/>
    </source>
</evidence>
<dbReference type="AlphaFoldDB" id="A0A8S1IYE0"/>
<dbReference type="PANTHER" id="PTHR11215:SF1">
    <property type="entry name" value="MYG1 EXONUCLEASE"/>
    <property type="match status" value="1"/>
</dbReference>
<evidence type="ECO:0000256" key="1">
    <source>
        <dbReference type="ARBA" id="ARBA00010105"/>
    </source>
</evidence>
<dbReference type="EMBL" id="CAJHUC010001200">
    <property type="protein sequence ID" value="CAD7700207.1"/>
    <property type="molecule type" value="Genomic_DNA"/>
</dbReference>
<proteinExistence type="inferred from homology"/>
<dbReference type="GO" id="GO:0005737">
    <property type="term" value="C:cytoplasm"/>
    <property type="evidence" value="ECO:0007669"/>
    <property type="project" value="TreeGrafter"/>
</dbReference>
<dbReference type="OrthoDB" id="10265310at2759"/>
<gene>
    <name evidence="2" type="ORF">OSTQU699_LOCUS5566</name>
</gene>
<dbReference type="Proteomes" id="UP000708148">
    <property type="component" value="Unassembled WGS sequence"/>
</dbReference>
<dbReference type="GO" id="GO:0005634">
    <property type="term" value="C:nucleus"/>
    <property type="evidence" value="ECO:0007669"/>
    <property type="project" value="TreeGrafter"/>
</dbReference>
<organism evidence="2 3">
    <name type="scientific">Ostreobium quekettii</name>
    <dbReference type="NCBI Taxonomy" id="121088"/>
    <lineage>
        <taxon>Eukaryota</taxon>
        <taxon>Viridiplantae</taxon>
        <taxon>Chlorophyta</taxon>
        <taxon>core chlorophytes</taxon>
        <taxon>Ulvophyceae</taxon>
        <taxon>TCBD clade</taxon>
        <taxon>Bryopsidales</taxon>
        <taxon>Ostreobineae</taxon>
        <taxon>Ostreobiaceae</taxon>
        <taxon>Ostreobium</taxon>
    </lineage>
</organism>
<sequence length="334" mass="37546">MSSSALHKRKAVKIGTHSGTFHCDEALACWMLKQTDRFRDAEIVRTRDPAVLKDLDVVVDVGGEYDAGLGRFDHHQREFADNFGHGYTTKLSSAGLVYRHFGKEVIGKILGPAVSSDDIDTLYLRIYKTFIEAVDANDNGINQWEGDAPPKYVNNTTLGARVNFLNPNWNEDSSPEVLYKLFMKAVELTGSEFADHVKYSGQSWLPGRQYVQESFDERLNIDSSGEIMQLKRYCPWKEHLYDLEEASGVSGQVKYCLYEDDREHVWRIQAVSVSPGSYISRRRLPNAWRGLRSDELDKVVGIPGCVFVHAGGFIGGHKTCEGVLAMAQKALTME</sequence>
<comment type="caution">
    <text evidence="2">The sequence shown here is derived from an EMBL/GenBank/DDBJ whole genome shotgun (WGS) entry which is preliminary data.</text>
</comment>
<name>A0A8S1IYE0_9CHLO</name>
<evidence type="ECO:0000313" key="2">
    <source>
        <dbReference type="EMBL" id="CAD7700207.1"/>
    </source>
</evidence>
<dbReference type="Pfam" id="PF03690">
    <property type="entry name" value="MYG1_exonuc"/>
    <property type="match status" value="1"/>
</dbReference>